<dbReference type="InterPro" id="IPR027417">
    <property type="entry name" value="P-loop_NTPase"/>
</dbReference>
<feature type="domain" description="Sulfotransferase" evidence="3">
    <location>
        <begin position="47"/>
        <end position="290"/>
    </location>
</feature>
<reference evidence="6" key="1">
    <citation type="submission" date="2012-12" db="EMBL/GenBank/DDBJ databases">
        <authorList>
            <person name="Hellsten U."/>
            <person name="Grimwood J."/>
            <person name="Chapman J.A."/>
            <person name="Shapiro H."/>
            <person name="Aerts A."/>
            <person name="Otillar R.P."/>
            <person name="Terry A.Y."/>
            <person name="Boore J.L."/>
            <person name="Simakov O."/>
            <person name="Marletaz F."/>
            <person name="Cho S.-J."/>
            <person name="Edsinger-Gonzales E."/>
            <person name="Havlak P."/>
            <person name="Kuo D.-H."/>
            <person name="Larsson T."/>
            <person name="Lv J."/>
            <person name="Arendt D."/>
            <person name="Savage R."/>
            <person name="Osoegawa K."/>
            <person name="de Jong P."/>
            <person name="Lindberg D.R."/>
            <person name="Seaver E.C."/>
            <person name="Weisblat D.A."/>
            <person name="Putnam N.H."/>
            <person name="Grigoriev I.V."/>
            <person name="Rokhsar D.S."/>
        </authorList>
    </citation>
    <scope>NUCLEOTIDE SEQUENCE</scope>
    <source>
        <strain evidence="6">I ESC-2004</strain>
    </source>
</reference>
<evidence type="ECO:0000259" key="3">
    <source>
        <dbReference type="Pfam" id="PF00685"/>
    </source>
</evidence>
<organism evidence="4">
    <name type="scientific">Capitella teleta</name>
    <name type="common">Polychaete worm</name>
    <dbReference type="NCBI Taxonomy" id="283909"/>
    <lineage>
        <taxon>Eukaryota</taxon>
        <taxon>Metazoa</taxon>
        <taxon>Spiralia</taxon>
        <taxon>Lophotrochozoa</taxon>
        <taxon>Annelida</taxon>
        <taxon>Polychaeta</taxon>
        <taxon>Sedentaria</taxon>
        <taxon>Scolecida</taxon>
        <taxon>Capitellidae</taxon>
        <taxon>Capitella</taxon>
    </lineage>
</organism>
<name>R7UKI4_CAPTE</name>
<evidence type="ECO:0000313" key="6">
    <source>
        <dbReference type="Proteomes" id="UP000014760"/>
    </source>
</evidence>
<dbReference type="PANTHER" id="PTHR11783">
    <property type="entry name" value="SULFOTRANSFERASE SULT"/>
    <property type="match status" value="1"/>
</dbReference>
<evidence type="ECO:0000256" key="2">
    <source>
        <dbReference type="ARBA" id="ARBA00022679"/>
    </source>
</evidence>
<evidence type="ECO:0000256" key="1">
    <source>
        <dbReference type="ARBA" id="ARBA00005771"/>
    </source>
</evidence>
<evidence type="ECO:0000313" key="4">
    <source>
        <dbReference type="EMBL" id="ELU06573.1"/>
    </source>
</evidence>
<proteinExistence type="inferred from homology"/>
<keyword evidence="2" id="KW-0808">Transferase</keyword>
<dbReference type="GO" id="GO:0008146">
    <property type="term" value="F:sulfotransferase activity"/>
    <property type="evidence" value="ECO:0007669"/>
    <property type="project" value="InterPro"/>
</dbReference>
<reference evidence="5" key="3">
    <citation type="submission" date="2015-06" db="UniProtKB">
        <authorList>
            <consortium name="EnsemblMetazoa"/>
        </authorList>
    </citation>
    <scope>IDENTIFICATION</scope>
</reference>
<dbReference type="Pfam" id="PF00685">
    <property type="entry name" value="Sulfotransfer_1"/>
    <property type="match status" value="1"/>
</dbReference>
<dbReference type="HOGENOM" id="CLU_027239_1_2_1"/>
<dbReference type="EMBL" id="KB300512">
    <property type="protein sequence ID" value="ELU06573.1"/>
    <property type="molecule type" value="Genomic_DNA"/>
</dbReference>
<evidence type="ECO:0000313" key="5">
    <source>
        <dbReference type="EnsemblMetazoa" id="CapteP181722"/>
    </source>
</evidence>
<dbReference type="SUPFAM" id="SSF52540">
    <property type="entry name" value="P-loop containing nucleoside triphosphate hydrolases"/>
    <property type="match status" value="1"/>
</dbReference>
<dbReference type="Proteomes" id="UP000014760">
    <property type="component" value="Unassembled WGS sequence"/>
</dbReference>
<comment type="similarity">
    <text evidence="1">Belongs to the sulfotransferase 1 family.</text>
</comment>
<dbReference type="EnsemblMetazoa" id="CapteT181722">
    <property type="protein sequence ID" value="CapteP181722"/>
    <property type="gene ID" value="CapteG181722"/>
</dbReference>
<dbReference type="OrthoDB" id="6048410at2759"/>
<dbReference type="InterPro" id="IPR000863">
    <property type="entry name" value="Sulfotransferase_dom"/>
</dbReference>
<dbReference type="AlphaFoldDB" id="R7UKI4"/>
<accession>R7UKI4</accession>
<dbReference type="EMBL" id="AMQN01007349">
    <property type="status" value="NOT_ANNOTATED_CDS"/>
    <property type="molecule type" value="Genomic_DNA"/>
</dbReference>
<gene>
    <name evidence="4" type="ORF">CAPTEDRAFT_181722</name>
</gene>
<dbReference type="OMA" id="PVQFLPQ"/>
<keyword evidence="6" id="KW-1185">Reference proteome</keyword>
<sequence length="303" mass="35139">MAVELTVGHRSHTLPKEYSVGGVVLSERFAMPATLQALQRGDGPEYEVLVTTYPRSGTSRLVEIAWLLTNNIDVTGAKEIAQSARHLFLEFCDPSFEKCYGAECTPPPGGFNVAKTHLPYHMMKEHANRDTKIIVGFRNPKDNLVSLYHFYRANILLGNFLGTFSEFFQLFKDKHLIYGDIFEFIVGWWSIRDRPNTMYVNYEDLTEDPVKEVRRMAEFLGKKVSDEDIIKIVEWTAFGNMRDEKSTNYEALKDILDFKISPYMRKGTVGDWKNHFNEEENKYIEKQYEEICVPLGLKFRFEL</sequence>
<protein>
    <recommendedName>
        <fullName evidence="3">Sulfotransferase domain-containing protein</fullName>
    </recommendedName>
</protein>
<dbReference type="Gene3D" id="3.40.50.300">
    <property type="entry name" value="P-loop containing nucleotide triphosphate hydrolases"/>
    <property type="match status" value="1"/>
</dbReference>
<reference evidence="4 6" key="2">
    <citation type="journal article" date="2013" name="Nature">
        <title>Insights into bilaterian evolution from three spiralian genomes.</title>
        <authorList>
            <person name="Simakov O."/>
            <person name="Marletaz F."/>
            <person name="Cho S.J."/>
            <person name="Edsinger-Gonzales E."/>
            <person name="Havlak P."/>
            <person name="Hellsten U."/>
            <person name="Kuo D.H."/>
            <person name="Larsson T."/>
            <person name="Lv J."/>
            <person name="Arendt D."/>
            <person name="Savage R."/>
            <person name="Osoegawa K."/>
            <person name="de Jong P."/>
            <person name="Grimwood J."/>
            <person name="Chapman J.A."/>
            <person name="Shapiro H."/>
            <person name="Aerts A."/>
            <person name="Otillar R.P."/>
            <person name="Terry A.Y."/>
            <person name="Boore J.L."/>
            <person name="Grigoriev I.V."/>
            <person name="Lindberg D.R."/>
            <person name="Seaver E.C."/>
            <person name="Weisblat D.A."/>
            <person name="Putnam N.H."/>
            <person name="Rokhsar D.S."/>
        </authorList>
    </citation>
    <scope>NUCLEOTIDE SEQUENCE</scope>
    <source>
        <strain evidence="4 6">I ESC-2004</strain>
    </source>
</reference>